<proteinExistence type="predicted"/>
<organism evidence="2 3">
    <name type="scientific">Aliidongia dinghuensis</name>
    <dbReference type="NCBI Taxonomy" id="1867774"/>
    <lineage>
        <taxon>Bacteria</taxon>
        <taxon>Pseudomonadati</taxon>
        <taxon>Pseudomonadota</taxon>
        <taxon>Alphaproteobacteria</taxon>
        <taxon>Rhodospirillales</taxon>
        <taxon>Dongiaceae</taxon>
        <taxon>Aliidongia</taxon>
    </lineage>
</organism>
<dbReference type="AlphaFoldDB" id="A0A8J2YSK1"/>
<evidence type="ECO:0000313" key="2">
    <source>
        <dbReference type="EMBL" id="GGF12934.1"/>
    </source>
</evidence>
<keyword evidence="1" id="KW-1133">Transmembrane helix</keyword>
<evidence type="ECO:0000313" key="3">
    <source>
        <dbReference type="Proteomes" id="UP000646365"/>
    </source>
</evidence>
<feature type="transmembrane region" description="Helical" evidence="1">
    <location>
        <begin position="44"/>
        <end position="67"/>
    </location>
</feature>
<dbReference type="EMBL" id="BMJQ01000004">
    <property type="protein sequence ID" value="GGF12934.1"/>
    <property type="molecule type" value="Genomic_DNA"/>
</dbReference>
<reference evidence="2" key="1">
    <citation type="journal article" date="2014" name="Int. J. Syst. Evol. Microbiol.">
        <title>Complete genome sequence of Corynebacterium casei LMG S-19264T (=DSM 44701T), isolated from a smear-ripened cheese.</title>
        <authorList>
            <consortium name="US DOE Joint Genome Institute (JGI-PGF)"/>
            <person name="Walter F."/>
            <person name="Albersmeier A."/>
            <person name="Kalinowski J."/>
            <person name="Ruckert C."/>
        </authorList>
    </citation>
    <scope>NUCLEOTIDE SEQUENCE</scope>
    <source>
        <strain evidence="2">CGMCC 1.15725</strain>
    </source>
</reference>
<comment type="caution">
    <text evidence="2">The sequence shown here is derived from an EMBL/GenBank/DDBJ whole genome shotgun (WGS) entry which is preliminary data.</text>
</comment>
<gene>
    <name evidence="2" type="ORF">GCM10011611_18270</name>
</gene>
<dbReference type="RefSeq" id="WP_189044832.1">
    <property type="nucleotide sequence ID" value="NZ_BMJQ01000004.1"/>
</dbReference>
<accession>A0A8J2YSK1</accession>
<keyword evidence="1" id="KW-0472">Membrane</keyword>
<dbReference type="Proteomes" id="UP000646365">
    <property type="component" value="Unassembled WGS sequence"/>
</dbReference>
<evidence type="ECO:0000256" key="1">
    <source>
        <dbReference type="SAM" id="Phobius"/>
    </source>
</evidence>
<reference evidence="2" key="2">
    <citation type="submission" date="2020-09" db="EMBL/GenBank/DDBJ databases">
        <authorList>
            <person name="Sun Q."/>
            <person name="Zhou Y."/>
        </authorList>
    </citation>
    <scope>NUCLEOTIDE SEQUENCE</scope>
    <source>
        <strain evidence="2">CGMCC 1.15725</strain>
    </source>
</reference>
<name>A0A8J2YSK1_9PROT</name>
<keyword evidence="3" id="KW-1185">Reference proteome</keyword>
<sequence>MFESIFAVEKRPLQVGAKAPRAKAVAWSVSEDFDSDQAFIDRRAVVAIFGASFMCWGVIVAGLTALYHTL</sequence>
<keyword evidence="1" id="KW-0812">Transmembrane</keyword>
<protein>
    <submittedName>
        <fullName evidence="2">Uncharacterized protein</fullName>
    </submittedName>
</protein>